<dbReference type="InterPro" id="IPR000073">
    <property type="entry name" value="AB_hydrolase_1"/>
</dbReference>
<proteinExistence type="inferred from homology"/>
<dbReference type="Pfam" id="PF00561">
    <property type="entry name" value="Abhydrolase_1"/>
    <property type="match status" value="1"/>
</dbReference>
<evidence type="ECO:0000256" key="2">
    <source>
        <dbReference type="ARBA" id="ARBA00022801"/>
    </source>
</evidence>
<dbReference type="EMBL" id="CP053085">
    <property type="protein sequence ID" value="QJR34469.1"/>
    <property type="molecule type" value="Genomic_DNA"/>
</dbReference>
<evidence type="ECO:0000313" key="4">
    <source>
        <dbReference type="EMBL" id="QJR34469.1"/>
    </source>
</evidence>
<dbReference type="GO" id="GO:0006508">
    <property type="term" value="P:proteolysis"/>
    <property type="evidence" value="ECO:0007669"/>
    <property type="project" value="InterPro"/>
</dbReference>
<dbReference type="GO" id="GO:0008233">
    <property type="term" value="F:peptidase activity"/>
    <property type="evidence" value="ECO:0007669"/>
    <property type="project" value="InterPro"/>
</dbReference>
<dbReference type="Proteomes" id="UP000500938">
    <property type="component" value="Chromosome"/>
</dbReference>
<reference evidence="4 5" key="1">
    <citation type="submission" date="2020-05" db="EMBL/GenBank/DDBJ databases">
        <title>Complete genome sequence of Gemmatimonas greenlandica TET16.</title>
        <authorList>
            <person name="Zeng Y."/>
        </authorList>
    </citation>
    <scope>NUCLEOTIDE SEQUENCE [LARGE SCALE GENOMIC DNA]</scope>
    <source>
        <strain evidence="4 5">TET16</strain>
    </source>
</reference>
<protein>
    <submittedName>
        <fullName evidence="4">Alpha/beta fold hydrolase</fullName>
    </submittedName>
</protein>
<dbReference type="InterPro" id="IPR002410">
    <property type="entry name" value="Peptidase_S33"/>
</dbReference>
<organism evidence="4 5">
    <name type="scientific">Gemmatimonas groenlandica</name>
    <dbReference type="NCBI Taxonomy" id="2732249"/>
    <lineage>
        <taxon>Bacteria</taxon>
        <taxon>Pseudomonadati</taxon>
        <taxon>Gemmatimonadota</taxon>
        <taxon>Gemmatimonadia</taxon>
        <taxon>Gemmatimonadales</taxon>
        <taxon>Gemmatimonadaceae</taxon>
        <taxon>Gemmatimonas</taxon>
    </lineage>
</organism>
<dbReference type="Gene3D" id="3.40.50.1820">
    <property type="entry name" value="alpha/beta hydrolase"/>
    <property type="match status" value="1"/>
</dbReference>
<dbReference type="AlphaFoldDB" id="A0A6M4IKS8"/>
<gene>
    <name evidence="4" type="ORF">HKW67_02490</name>
</gene>
<dbReference type="InterPro" id="IPR050266">
    <property type="entry name" value="AB_hydrolase_sf"/>
</dbReference>
<evidence type="ECO:0000256" key="1">
    <source>
        <dbReference type="ARBA" id="ARBA00010088"/>
    </source>
</evidence>
<evidence type="ECO:0000259" key="3">
    <source>
        <dbReference type="Pfam" id="PF00561"/>
    </source>
</evidence>
<dbReference type="PRINTS" id="PR00111">
    <property type="entry name" value="ABHYDROLASE"/>
</dbReference>
<keyword evidence="5" id="KW-1185">Reference proteome</keyword>
<sequence>MSMPRSTPRAIIAGFVLSLVLPIVSPLAAQREGYVTVPDGARLFYRVAGSGTDTLVAIHGGPGVDLESIAGDFTPLTARHTVIFYDQRGAGRSTLPADTTTLSATQQIADLEAVRMHFGIDRLTLIAHSYGPLLAATYAIAHPEHMRRMILMGPVPPRRGEFWARFAKNSAARMDSTLRRQSAEANRRLQRATTDDEIRSACRDYWRAAMVPRLAEPARTLPMIHSDLCASDARGIRFGLTTTNRLVMGSYGDWDIRPQLRTLRVPTLVIHGEQEAIPMDLVEEWVSSLPNATLVRVPRAAHFAYAERPDVVWPAVEAFLKR</sequence>
<dbReference type="KEGG" id="ggr:HKW67_02490"/>
<name>A0A6M4IKS8_9BACT</name>
<comment type="similarity">
    <text evidence="1">Belongs to the peptidase S33 family.</text>
</comment>
<dbReference type="PANTHER" id="PTHR43798">
    <property type="entry name" value="MONOACYLGLYCEROL LIPASE"/>
    <property type="match status" value="1"/>
</dbReference>
<keyword evidence="2 4" id="KW-0378">Hydrolase</keyword>
<feature type="domain" description="AB hydrolase-1" evidence="3">
    <location>
        <begin position="54"/>
        <end position="309"/>
    </location>
</feature>
<accession>A0A6M4IKS8</accession>
<dbReference type="SUPFAM" id="SSF53474">
    <property type="entry name" value="alpha/beta-Hydrolases"/>
    <property type="match status" value="1"/>
</dbReference>
<evidence type="ECO:0000313" key="5">
    <source>
        <dbReference type="Proteomes" id="UP000500938"/>
    </source>
</evidence>
<dbReference type="InterPro" id="IPR029058">
    <property type="entry name" value="AB_hydrolase_fold"/>
</dbReference>
<dbReference type="PRINTS" id="PR00793">
    <property type="entry name" value="PROAMNOPTASE"/>
</dbReference>
<dbReference type="RefSeq" id="WP_171223896.1">
    <property type="nucleotide sequence ID" value="NZ_CP053085.1"/>
</dbReference>